<reference evidence="2 3" key="1">
    <citation type="journal article" date="2011" name="J. Bacteriol.">
        <title>Genome of Ochrobactrum anthropi ATCC 49188 T, a versatile opportunistic pathogen and symbiont of several eukaryotic hosts.</title>
        <authorList>
            <person name="Chain P.S."/>
            <person name="Lang D.M."/>
            <person name="Comerci D.J."/>
            <person name="Malfatti S.A."/>
            <person name="Vergez L.M."/>
            <person name="Shin M."/>
            <person name="Ugalde R.A."/>
            <person name="Garcia E."/>
            <person name="Tolmasky M.E."/>
        </authorList>
    </citation>
    <scope>NUCLEOTIDE SEQUENCE [LARGE SCALE GENOMIC DNA]</scope>
    <source>
        <strain evidence="3">ATCC 49188 / DSM 6882 / CCUG 24695 / JCM 21032 / LMG 3331 / NBRC 15819 / NCTC 12168 / Alc 37</strain>
    </source>
</reference>
<evidence type="ECO:0000313" key="2">
    <source>
        <dbReference type="EMBL" id="ABS15982.1"/>
    </source>
</evidence>
<proteinExistence type="predicted"/>
<dbReference type="Gene3D" id="3.40.1580.10">
    <property type="entry name" value="SMI1/KNR4-like"/>
    <property type="match status" value="1"/>
</dbReference>
<keyword evidence="3" id="KW-1185">Reference proteome</keyword>
<dbReference type="EMBL" id="CP000759">
    <property type="protein sequence ID" value="ABS15982.1"/>
    <property type="molecule type" value="Genomic_DNA"/>
</dbReference>
<feature type="domain" description="Knr4/Smi1-like" evidence="1">
    <location>
        <begin position="25"/>
        <end position="134"/>
    </location>
</feature>
<dbReference type="Proteomes" id="UP000002301">
    <property type="component" value="Chromosome 2"/>
</dbReference>
<dbReference type="SMART" id="SM00860">
    <property type="entry name" value="SMI1_KNR4"/>
    <property type="match status" value="1"/>
</dbReference>
<dbReference type="Pfam" id="PF14567">
    <property type="entry name" value="SUKH_5"/>
    <property type="match status" value="1"/>
</dbReference>
<dbReference type="SUPFAM" id="SSF160631">
    <property type="entry name" value="SMI1/KNR4-like"/>
    <property type="match status" value="1"/>
</dbReference>
<dbReference type="InterPro" id="IPR037883">
    <property type="entry name" value="Knr4/Smi1-like_sf"/>
</dbReference>
<gene>
    <name evidence="2" type="ordered locus">Oant_3275</name>
</gene>
<name>A6X428_BRUA4</name>
<dbReference type="RefSeq" id="WP_012092717.1">
    <property type="nucleotide sequence ID" value="NC_009668.1"/>
</dbReference>
<evidence type="ECO:0000313" key="3">
    <source>
        <dbReference type="Proteomes" id="UP000002301"/>
    </source>
</evidence>
<dbReference type="eggNOG" id="ENOG503190S">
    <property type="taxonomic scope" value="Bacteria"/>
</dbReference>
<dbReference type="AlphaFoldDB" id="A6X428"/>
<accession>A6X428</accession>
<dbReference type="InterPro" id="IPR018958">
    <property type="entry name" value="Knr4/Smi1-like_dom"/>
</dbReference>
<protein>
    <recommendedName>
        <fullName evidence="1">Knr4/Smi1-like domain-containing protein</fullName>
    </recommendedName>
</protein>
<organism evidence="2 3">
    <name type="scientific">Brucella anthropi (strain ATCC 49188 / DSM 6882 / CCUG 24695 / JCM 21032 / LMG 3331 / NBRC 15819 / NCTC 12168 / Alc 37)</name>
    <name type="common">Ochrobactrum anthropi</name>
    <dbReference type="NCBI Taxonomy" id="439375"/>
    <lineage>
        <taxon>Bacteria</taxon>
        <taxon>Pseudomonadati</taxon>
        <taxon>Pseudomonadota</taxon>
        <taxon>Alphaproteobacteria</taxon>
        <taxon>Hyphomicrobiales</taxon>
        <taxon>Brucellaceae</taxon>
        <taxon>Brucella/Ochrobactrum group</taxon>
        <taxon>Brucella</taxon>
    </lineage>
</organism>
<dbReference type="KEGG" id="oan:Oant_3275"/>
<dbReference type="HOGENOM" id="CLU_152555_0_0_5"/>
<evidence type="ECO:0000259" key="1">
    <source>
        <dbReference type="SMART" id="SM00860"/>
    </source>
</evidence>
<sequence length="140" mass="15802">MAKEIASIIEEINRIDDPTGRKLTLPDDALIHKYESATGFQFSEDYKEFLKNVSNAFVGYLSPLILNEEMGGVYGELLTTIQQARSVGLPDNWLPICEDNGDYYCIAPDGLIRFWSHDGPSDESWPNLATWADEVWIQGK</sequence>